<keyword evidence="3" id="KW-1185">Reference proteome</keyword>
<dbReference type="EMBL" id="JH597957">
    <property type="status" value="NOT_ANNOTATED_CDS"/>
    <property type="molecule type" value="Genomic_DNA"/>
</dbReference>
<dbReference type="HOGENOM" id="CLU_2659802_0_0_1"/>
<sequence length="76" mass="8071">MGGHRVQVSRCHRRRRPGLEMDLVDCLLGLRHYALNSAESKCLQAGTRDTPADGRRSPTSSTASSSSSGGQGKTTG</sequence>
<dbReference type="InParanoid" id="M4B833"/>
<organism evidence="2 3">
    <name type="scientific">Hyaloperonospora arabidopsidis (strain Emoy2)</name>
    <name type="common">Downy mildew agent</name>
    <name type="synonym">Peronospora arabidopsidis</name>
    <dbReference type="NCBI Taxonomy" id="559515"/>
    <lineage>
        <taxon>Eukaryota</taxon>
        <taxon>Sar</taxon>
        <taxon>Stramenopiles</taxon>
        <taxon>Oomycota</taxon>
        <taxon>Peronosporomycetes</taxon>
        <taxon>Peronosporales</taxon>
        <taxon>Peronosporaceae</taxon>
        <taxon>Hyaloperonospora</taxon>
    </lineage>
</organism>
<evidence type="ECO:0000313" key="3">
    <source>
        <dbReference type="Proteomes" id="UP000011713"/>
    </source>
</evidence>
<dbReference type="AlphaFoldDB" id="M4B833"/>
<feature type="compositionally biased region" description="Low complexity" evidence="1">
    <location>
        <begin position="57"/>
        <end position="68"/>
    </location>
</feature>
<dbReference type="EnsemblProtists" id="HpaT802435">
    <property type="protein sequence ID" value="HpaP802435"/>
    <property type="gene ID" value="HpaG802435"/>
</dbReference>
<accession>M4B833</accession>
<dbReference type="VEuPathDB" id="FungiDB:HpaG802435"/>
<feature type="region of interest" description="Disordered" evidence="1">
    <location>
        <begin position="39"/>
        <end position="76"/>
    </location>
</feature>
<evidence type="ECO:0000313" key="2">
    <source>
        <dbReference type="EnsemblProtists" id="HpaP802435"/>
    </source>
</evidence>
<reference evidence="2" key="2">
    <citation type="submission" date="2015-06" db="UniProtKB">
        <authorList>
            <consortium name="EnsemblProtists"/>
        </authorList>
    </citation>
    <scope>IDENTIFICATION</scope>
    <source>
        <strain evidence="2">Emoy2</strain>
    </source>
</reference>
<proteinExistence type="predicted"/>
<protein>
    <submittedName>
        <fullName evidence="2">Uncharacterized protein</fullName>
    </submittedName>
</protein>
<name>M4B833_HYAAE</name>
<reference evidence="3" key="1">
    <citation type="journal article" date="2010" name="Science">
        <title>Signatures of adaptation to obligate biotrophy in the Hyaloperonospora arabidopsidis genome.</title>
        <authorList>
            <person name="Baxter L."/>
            <person name="Tripathy S."/>
            <person name="Ishaque N."/>
            <person name="Boot N."/>
            <person name="Cabral A."/>
            <person name="Kemen E."/>
            <person name="Thines M."/>
            <person name="Ah-Fong A."/>
            <person name="Anderson R."/>
            <person name="Badejoko W."/>
            <person name="Bittner-Eddy P."/>
            <person name="Boore J.L."/>
            <person name="Chibucos M.C."/>
            <person name="Coates M."/>
            <person name="Dehal P."/>
            <person name="Delehaunty K."/>
            <person name="Dong S."/>
            <person name="Downton P."/>
            <person name="Dumas B."/>
            <person name="Fabro G."/>
            <person name="Fronick C."/>
            <person name="Fuerstenberg S.I."/>
            <person name="Fulton L."/>
            <person name="Gaulin E."/>
            <person name="Govers F."/>
            <person name="Hughes L."/>
            <person name="Humphray S."/>
            <person name="Jiang R.H."/>
            <person name="Judelson H."/>
            <person name="Kamoun S."/>
            <person name="Kyung K."/>
            <person name="Meijer H."/>
            <person name="Minx P."/>
            <person name="Morris P."/>
            <person name="Nelson J."/>
            <person name="Phuntumart V."/>
            <person name="Qutob D."/>
            <person name="Rehmany A."/>
            <person name="Rougon-Cardoso A."/>
            <person name="Ryden P."/>
            <person name="Torto-Alalibo T."/>
            <person name="Studholme D."/>
            <person name="Wang Y."/>
            <person name="Win J."/>
            <person name="Wood J."/>
            <person name="Clifton S.W."/>
            <person name="Rogers J."/>
            <person name="Van den Ackerveken G."/>
            <person name="Jones J.D."/>
            <person name="McDowell J.M."/>
            <person name="Beynon J."/>
            <person name="Tyler B.M."/>
        </authorList>
    </citation>
    <scope>NUCLEOTIDE SEQUENCE [LARGE SCALE GENOMIC DNA]</scope>
    <source>
        <strain evidence="3">Emoy2</strain>
    </source>
</reference>
<dbReference type="Proteomes" id="UP000011713">
    <property type="component" value="Unassembled WGS sequence"/>
</dbReference>
<evidence type="ECO:0000256" key="1">
    <source>
        <dbReference type="SAM" id="MobiDB-lite"/>
    </source>
</evidence>